<name>A0A0H2Y927_YERPA</name>
<dbReference type="Proteomes" id="UP000001971">
    <property type="component" value="Chromosome"/>
</dbReference>
<sequence>MGILSLFASGESFFDPIFLAMANSLILYPAYRGLKKIIFYPLAKELFYKQSVTRIILLFTAAQAA</sequence>
<gene>
    <name evidence="1" type="ordered locus">YPA_2526</name>
</gene>
<reference evidence="1 2" key="1">
    <citation type="journal article" date="2006" name="J. Bacteriol.">
        <title>Complete genome sequence of Yersinia pestis strains Antiqua and Nepal516: evidence of gene reduction in an emerging pathogen.</title>
        <authorList>
            <person name="Chain P.S."/>
            <person name="Hu P."/>
            <person name="Malfatti S.A."/>
            <person name="Radnedge L."/>
            <person name="Larimer F."/>
            <person name="Vergez L.M."/>
            <person name="Worsham P."/>
            <person name="Chu M.C."/>
            <person name="Andersen G.L."/>
        </authorList>
    </citation>
    <scope>NUCLEOTIDE SEQUENCE [LARGE SCALE GENOMIC DNA]</scope>
    <source>
        <strain evidence="1 2">Antiqua</strain>
    </source>
</reference>
<dbReference type="RefSeq" id="WP_002210295.1">
    <property type="nucleotide sequence ID" value="NC_008150.1"/>
</dbReference>
<proteinExistence type="predicted"/>
<organism evidence="1 2">
    <name type="scientific">Yersinia pestis bv. Antiqua (strain Antiqua)</name>
    <dbReference type="NCBI Taxonomy" id="360102"/>
    <lineage>
        <taxon>Bacteria</taxon>
        <taxon>Pseudomonadati</taxon>
        <taxon>Pseudomonadota</taxon>
        <taxon>Gammaproteobacteria</taxon>
        <taxon>Enterobacterales</taxon>
        <taxon>Yersiniaceae</taxon>
        <taxon>Yersinia</taxon>
    </lineage>
</organism>
<dbReference type="AlphaFoldDB" id="A0A0H2Y927"/>
<evidence type="ECO:0000313" key="1">
    <source>
        <dbReference type="EMBL" id="ABG14490.1"/>
    </source>
</evidence>
<dbReference type="EMBL" id="CP000308">
    <property type="protein sequence ID" value="ABG14490.1"/>
    <property type="molecule type" value="Genomic_DNA"/>
</dbReference>
<dbReference type="KEGG" id="ypa:YPA_2526"/>
<accession>A0A0H2Y927</accession>
<evidence type="ECO:0000313" key="2">
    <source>
        <dbReference type="Proteomes" id="UP000001971"/>
    </source>
</evidence>
<protein>
    <submittedName>
        <fullName evidence="1">Uncharacterized protein</fullName>
    </submittedName>
</protein>